<feature type="region of interest" description="Disordered" evidence="1">
    <location>
        <begin position="544"/>
        <end position="569"/>
    </location>
</feature>
<name>A0A7H8T296_STRCX</name>
<feature type="compositionally biased region" description="Basic and acidic residues" evidence="1">
    <location>
        <begin position="544"/>
        <end position="557"/>
    </location>
</feature>
<sequence>MTDPLADLTRRLAAGESLEDIARSVRPPDWAPALRTCAVARTFDEPLYENVLGPAAAERGLGDPPTLSNLVEERVVRPAGGTPRTYTLSEPDRTSYFLDWIGAGTAGSEALPAELLRLERKIADHRLATGDHTEAVRHLLLPSCDEALALFRERFTAADRRRDFATCQDLVEALGDPDRLPFLGPEVSELGLESAGYVRARDHWSADYARSAQFLQPAGLVDEAEQLLDGKRRVWQLYAPGGAGKTMQLRWLVARHCVPAPRDVPCSRIDFDVVNPHTVGRHPWLLLLELAEQFGRRLPGRPFESLTSSYGVYRILLDRRPSESGREVAGTLDSLDSDAIEADILSAFADRLNLAIVDRPAVFVVDTIEELLLHGHTEAERLLRLLADLLKACPSLRLVLAGRYDLRTRVPQALKAFPRKQLKHIRVRPFTKAQARTYLTDVRGIGGGELVRVAVHKAQGLPFTLALLADVIEQDPDITAAELAAYDEPHVRYLIDRVVKRIDDPVVRWLLRYGVIPRRLRKEDVFTVMRPWLVEGITASSDADDPRLDDHHLHGSDDVFPTAPSEPTDEELERSWQRLLDYAAKSSWVSRHPGDDNTVVFHANVLAPMRMLISGHRVFNGLHNAFLAHFHGLAEARPEHWVTYNKEATYHRFQGGHLRAERILAEDFVKASELDSPESVRELAEEVLGEEYLEEGQPRLRRSGEPLISRTAVILAHLTVAAAVVHRYLGRPTVNPSDPAWNEVERRLALVDELRERSPEPIPPSGQDTYLRALVLFGRGRLAEAGELARSALRTEQVPEFREALRLLLSRIQTQLNDPEAEATYQGAILEAHSRGDAESEARISLELAQTLEDMGRIDESLELRRQVTSADKFPAATVKPVPSVRGAALLTLAHTQFRTFSPNAALQALRSIDPSSLSADQRMDAYQREAAAQDLMGRSRRALDALDRAEKFALSGIDDATRYRHLAENAVQRGLYEGAVLSVDAAERSFARSAALWSDLGHPDGHPLSLLLYARFLAWNVGDLHRAAQTLDRLRAVDISGEHAVHSALLWHDLALRGHDVPNPSLLHVPWRSSKDLLDGGVPAVLADPARATALTEFLAKVNPPEVRLSALTGLHRCATPEGEPLPQLGLLRPLFADLADGDSDDADHQVRLTLLAEFERVSGRHEEATRLMTRAHSALCESAGDDEPLAKWRWAHAQMRFNGLASPRLSRSLCDLSGATSPLLSATSRWMLALTESDAEPKRALLNEASEYLSEVQRPSLWAQYIVRSIGLLNADESTLGAAHRMSAALGYRPEPSARPAPDSALGASSEHEDVYQVDPAFRVTSAPLHTAQVLAANWRDVTVANAGSLRQHSRGTPPVDSIQIQADQPMPHAFPWELAFRDRPLALFRTVPEAAEAIDVRAVQAALNARLDTNLVTDGVWGSLSKMALGAAVGAAASAFPLFGVGLMSGAASAVVLQLLRKSRERARARAGPEAVVLVCDPPYDNSSYAASGSAPSSRSVLGAYKAHGLVPQEIPSRQSLPKLQAPPAVLHVSAPLRLIGGTTPCFDLSATELSHGERLSRTALGADLAPDHLVRWLRQFEPGTQPLVVLDPPRPGSPADIPLQLVLRNLFAATLFASGHVPAVLGIGLLRGTGKPQVDRVARTVRADSPLLRLYADLRRSAGRPTYDTRWGEDILEQHCVSLFASPAALHISEISESGSPAANPTPS</sequence>
<evidence type="ECO:0000256" key="1">
    <source>
        <dbReference type="SAM" id="MobiDB-lite"/>
    </source>
</evidence>
<dbReference type="SUPFAM" id="SSF48452">
    <property type="entry name" value="TPR-like"/>
    <property type="match status" value="1"/>
</dbReference>
<reference evidence="2 3" key="1">
    <citation type="submission" date="2020-06" db="EMBL/GenBank/DDBJ databases">
        <title>Genome mining for natural products.</title>
        <authorList>
            <person name="Zhang B."/>
            <person name="Shi J."/>
            <person name="Ge H."/>
        </authorList>
    </citation>
    <scope>NUCLEOTIDE SEQUENCE [LARGE SCALE GENOMIC DNA]</scope>
    <source>
        <strain evidence="2 3">NA02069</strain>
    </source>
</reference>
<keyword evidence="3" id="KW-1185">Reference proteome</keyword>
<gene>
    <name evidence="2" type="ORF">HUT05_09905</name>
</gene>
<dbReference type="RefSeq" id="WP_176574873.1">
    <property type="nucleotide sequence ID" value="NZ_CBDRGH010000020.1"/>
</dbReference>
<dbReference type="InterPro" id="IPR011990">
    <property type="entry name" value="TPR-like_helical_dom_sf"/>
</dbReference>
<dbReference type="SUPFAM" id="SSF52540">
    <property type="entry name" value="P-loop containing nucleoside triphosphate hydrolases"/>
    <property type="match status" value="1"/>
</dbReference>
<dbReference type="Gene3D" id="1.25.40.10">
    <property type="entry name" value="Tetratricopeptide repeat domain"/>
    <property type="match status" value="1"/>
</dbReference>
<proteinExistence type="predicted"/>
<dbReference type="InterPro" id="IPR027417">
    <property type="entry name" value="P-loop_NTPase"/>
</dbReference>
<protein>
    <submittedName>
        <fullName evidence="2">Uncharacterized protein</fullName>
    </submittedName>
</protein>
<dbReference type="Proteomes" id="UP000509418">
    <property type="component" value="Chromosome"/>
</dbReference>
<organism evidence="2 3">
    <name type="scientific">Streptomyces chartreusis</name>
    <dbReference type="NCBI Taxonomy" id="1969"/>
    <lineage>
        <taxon>Bacteria</taxon>
        <taxon>Bacillati</taxon>
        <taxon>Actinomycetota</taxon>
        <taxon>Actinomycetes</taxon>
        <taxon>Kitasatosporales</taxon>
        <taxon>Streptomycetaceae</taxon>
        <taxon>Streptomyces</taxon>
    </lineage>
</organism>
<evidence type="ECO:0000313" key="3">
    <source>
        <dbReference type="Proteomes" id="UP000509418"/>
    </source>
</evidence>
<evidence type="ECO:0000313" key="2">
    <source>
        <dbReference type="EMBL" id="QKZ17629.1"/>
    </source>
</evidence>
<accession>A0A7H8T296</accession>
<dbReference type="EMBL" id="CP056041">
    <property type="protein sequence ID" value="QKZ17629.1"/>
    <property type="molecule type" value="Genomic_DNA"/>
</dbReference>